<accession>A0ACB9J3X4</accession>
<gene>
    <name evidence="1" type="ORF">L1987_18693</name>
</gene>
<evidence type="ECO:0000313" key="1">
    <source>
        <dbReference type="EMBL" id="KAI3813957.1"/>
    </source>
</evidence>
<proteinExistence type="predicted"/>
<reference evidence="1 2" key="2">
    <citation type="journal article" date="2022" name="Mol. Ecol. Resour.">
        <title>The genomes of chicory, endive, great burdock and yacon provide insights into Asteraceae paleo-polyploidization history and plant inulin production.</title>
        <authorList>
            <person name="Fan W."/>
            <person name="Wang S."/>
            <person name="Wang H."/>
            <person name="Wang A."/>
            <person name="Jiang F."/>
            <person name="Liu H."/>
            <person name="Zhao H."/>
            <person name="Xu D."/>
            <person name="Zhang Y."/>
        </authorList>
    </citation>
    <scope>NUCLEOTIDE SEQUENCE [LARGE SCALE GENOMIC DNA]</scope>
    <source>
        <strain evidence="2">cv. Yunnan</strain>
        <tissue evidence="1">Leaves</tissue>
    </source>
</reference>
<evidence type="ECO:0000313" key="2">
    <source>
        <dbReference type="Proteomes" id="UP001056120"/>
    </source>
</evidence>
<dbReference type="EMBL" id="CM042023">
    <property type="protein sequence ID" value="KAI3813957.1"/>
    <property type="molecule type" value="Genomic_DNA"/>
</dbReference>
<reference evidence="2" key="1">
    <citation type="journal article" date="2022" name="Mol. Ecol. Resour.">
        <title>The genomes of chicory, endive, great burdock and yacon provide insights into Asteraceae palaeo-polyploidization history and plant inulin production.</title>
        <authorList>
            <person name="Fan W."/>
            <person name="Wang S."/>
            <person name="Wang H."/>
            <person name="Wang A."/>
            <person name="Jiang F."/>
            <person name="Liu H."/>
            <person name="Zhao H."/>
            <person name="Xu D."/>
            <person name="Zhang Y."/>
        </authorList>
    </citation>
    <scope>NUCLEOTIDE SEQUENCE [LARGE SCALE GENOMIC DNA]</scope>
    <source>
        <strain evidence="2">cv. Yunnan</strain>
    </source>
</reference>
<protein>
    <submittedName>
        <fullName evidence="1">Uncharacterized protein</fullName>
    </submittedName>
</protein>
<comment type="caution">
    <text evidence="1">The sequence shown here is derived from an EMBL/GenBank/DDBJ whole genome shotgun (WGS) entry which is preliminary data.</text>
</comment>
<keyword evidence="2" id="KW-1185">Reference proteome</keyword>
<name>A0ACB9J3X4_9ASTR</name>
<dbReference type="Proteomes" id="UP001056120">
    <property type="component" value="Linkage Group LG06"/>
</dbReference>
<organism evidence="1 2">
    <name type="scientific">Smallanthus sonchifolius</name>
    <dbReference type="NCBI Taxonomy" id="185202"/>
    <lineage>
        <taxon>Eukaryota</taxon>
        <taxon>Viridiplantae</taxon>
        <taxon>Streptophyta</taxon>
        <taxon>Embryophyta</taxon>
        <taxon>Tracheophyta</taxon>
        <taxon>Spermatophyta</taxon>
        <taxon>Magnoliopsida</taxon>
        <taxon>eudicotyledons</taxon>
        <taxon>Gunneridae</taxon>
        <taxon>Pentapetalae</taxon>
        <taxon>asterids</taxon>
        <taxon>campanulids</taxon>
        <taxon>Asterales</taxon>
        <taxon>Asteraceae</taxon>
        <taxon>Asteroideae</taxon>
        <taxon>Heliantheae alliance</taxon>
        <taxon>Millerieae</taxon>
        <taxon>Smallanthus</taxon>
    </lineage>
</organism>
<sequence length="378" mass="42525">MDFFGPISIRSIGGKSYCLDESVNTACHVLNRVLTVKRHNKTCYELLKNRKPNLEYLLPFGNPCTLLKVRDVPTKFSAKAIEGIFLGYVANSTTKRVYNKETRQSFQLPSDISPEEAVVLYDSYPNVASCSGTQESDSEKDNVIFQDSSACPLLVDEPSNSTQAQGEIPTNLDSEIPVNYDMSYQSDTTQVDVLLVPEVASIKEIKAHPITNIIGNLRDEVELKNVEMALRDNNWIEAMQEELAQFDKLKVWNLVDLSNGVYPIGTKWVFKCKKDNRGVVGFHSMDKNETIGVRNYQNASRIDRVRVMQVSAMNCLTSGDFDCFSGQCVSISKDFSLERSDSIEFAMLDFQKSTIRFREVSGMVTEVLHWIGVSNQAE</sequence>